<evidence type="ECO:0000313" key="1">
    <source>
        <dbReference type="EMBL" id="KAG5649765.1"/>
    </source>
</evidence>
<sequence>MTGTDNTIGATRMGNYSGSIFAENLAVYSLSTSGADLTMGFVQETPGYNVIYKGMEWYSYLEQFSIQSICGGRAAHIVFTAVACVNDAESVYDLYDKVRRVALDAVAFELGAKLFARSCKN</sequence>
<dbReference type="Proteomes" id="UP000717328">
    <property type="component" value="Unassembled WGS sequence"/>
</dbReference>
<dbReference type="EMBL" id="JABCKI010000718">
    <property type="protein sequence ID" value="KAG5649765.1"/>
    <property type="molecule type" value="Genomic_DNA"/>
</dbReference>
<name>A0A9P7GM04_9AGAR</name>
<keyword evidence="2" id="KW-1185">Reference proteome</keyword>
<reference evidence="1" key="2">
    <citation type="submission" date="2021-10" db="EMBL/GenBank/DDBJ databases">
        <title>Phylogenomics reveals ancestral predisposition of the termite-cultivated fungus Termitomyces towards a domesticated lifestyle.</title>
        <authorList>
            <person name="Auxier B."/>
            <person name="Grum-Grzhimaylo A."/>
            <person name="Cardenas M.E."/>
            <person name="Lodge J.D."/>
            <person name="Laessoe T."/>
            <person name="Pedersen O."/>
            <person name="Smith M.E."/>
            <person name="Kuyper T.W."/>
            <person name="Franco-Molano E.A."/>
            <person name="Baroni T.J."/>
            <person name="Aanen D.K."/>
        </authorList>
    </citation>
    <scope>NUCLEOTIDE SEQUENCE</scope>
    <source>
        <strain evidence="1">D49</strain>
    </source>
</reference>
<dbReference type="AlphaFoldDB" id="A0A9P7GM04"/>
<evidence type="ECO:0000313" key="2">
    <source>
        <dbReference type="Proteomes" id="UP000717328"/>
    </source>
</evidence>
<organism evidence="1 2">
    <name type="scientific">Sphagnurus paluster</name>
    <dbReference type="NCBI Taxonomy" id="117069"/>
    <lineage>
        <taxon>Eukaryota</taxon>
        <taxon>Fungi</taxon>
        <taxon>Dikarya</taxon>
        <taxon>Basidiomycota</taxon>
        <taxon>Agaricomycotina</taxon>
        <taxon>Agaricomycetes</taxon>
        <taxon>Agaricomycetidae</taxon>
        <taxon>Agaricales</taxon>
        <taxon>Tricholomatineae</taxon>
        <taxon>Lyophyllaceae</taxon>
        <taxon>Sphagnurus</taxon>
    </lineage>
</organism>
<reference evidence="1" key="1">
    <citation type="submission" date="2021-02" db="EMBL/GenBank/DDBJ databases">
        <authorList>
            <person name="Nieuwenhuis M."/>
            <person name="Van De Peppel L.J.J."/>
        </authorList>
    </citation>
    <scope>NUCLEOTIDE SEQUENCE</scope>
    <source>
        <strain evidence="1">D49</strain>
    </source>
</reference>
<accession>A0A9P7GM04</accession>
<protein>
    <submittedName>
        <fullName evidence="1">Uncharacterized protein</fullName>
    </submittedName>
</protein>
<dbReference type="OrthoDB" id="2954648at2759"/>
<comment type="caution">
    <text evidence="1">The sequence shown here is derived from an EMBL/GenBank/DDBJ whole genome shotgun (WGS) entry which is preliminary data.</text>
</comment>
<proteinExistence type="predicted"/>
<gene>
    <name evidence="1" type="ORF">H0H81_002113</name>
</gene>